<name>A0A1I6VT00_9SPHI</name>
<gene>
    <name evidence="2" type="ORF">SAMN05660206_1176</name>
</gene>
<keyword evidence="3" id="KW-1185">Reference proteome</keyword>
<evidence type="ECO:0000313" key="3">
    <source>
        <dbReference type="Proteomes" id="UP000198785"/>
    </source>
</evidence>
<evidence type="ECO:0000256" key="1">
    <source>
        <dbReference type="SAM" id="Phobius"/>
    </source>
</evidence>
<dbReference type="Proteomes" id="UP000198785">
    <property type="component" value="Unassembled WGS sequence"/>
</dbReference>
<feature type="transmembrane region" description="Helical" evidence="1">
    <location>
        <begin position="121"/>
        <end position="142"/>
    </location>
</feature>
<organism evidence="2 3">
    <name type="scientific">Sphingobacterium wenxiniae</name>
    <dbReference type="NCBI Taxonomy" id="683125"/>
    <lineage>
        <taxon>Bacteria</taxon>
        <taxon>Pseudomonadati</taxon>
        <taxon>Bacteroidota</taxon>
        <taxon>Sphingobacteriia</taxon>
        <taxon>Sphingobacteriales</taxon>
        <taxon>Sphingobacteriaceae</taxon>
        <taxon>Sphingobacterium</taxon>
    </lineage>
</organism>
<dbReference type="RefSeq" id="WP_093367563.1">
    <property type="nucleotide sequence ID" value="NZ_FOZZ01000017.1"/>
</dbReference>
<dbReference type="OrthoDB" id="9789112at2"/>
<dbReference type="STRING" id="683125.SAMN05660206_1176"/>
<dbReference type="AlphaFoldDB" id="A0A1I6VT00"/>
<dbReference type="InterPro" id="IPR021683">
    <property type="entry name" value="DUF3267"/>
</dbReference>
<keyword evidence="1" id="KW-0472">Membrane</keyword>
<keyword evidence="1" id="KW-0812">Transmembrane</keyword>
<feature type="transmembrane region" description="Helical" evidence="1">
    <location>
        <begin position="61"/>
        <end position="89"/>
    </location>
</feature>
<feature type="transmembrane region" description="Helical" evidence="1">
    <location>
        <begin position="21"/>
        <end position="41"/>
    </location>
</feature>
<evidence type="ECO:0000313" key="2">
    <source>
        <dbReference type="EMBL" id="SFT16817.1"/>
    </source>
</evidence>
<keyword evidence="1" id="KW-1133">Transmembrane helix</keyword>
<dbReference type="Pfam" id="PF11667">
    <property type="entry name" value="DUF3267"/>
    <property type="match status" value="1"/>
</dbReference>
<feature type="transmembrane region" description="Helical" evidence="1">
    <location>
        <begin position="148"/>
        <end position="170"/>
    </location>
</feature>
<accession>A0A1I6VT00</accession>
<protein>
    <submittedName>
        <fullName evidence="2">Putative zincin peptidase</fullName>
    </submittedName>
</protein>
<sequence>MEENQYIKEQRTIDLAKANAAGCLFYFPVIAFFGIIYYIIWREEFSWSKVNEFFIIDLPLYVVPFVIVLVLVAGIVLHELIHGVTWALYAKQGWKSIKFGVLWKYMAPYCHCKEPLSVRAYAIGAAMPGILMGILPGVVSWFTGSLFLLSFGIFFTVAAIGDIMIIRLILKEDKGALVQDHPSEAGYFVFKKVDNGS</sequence>
<reference evidence="2 3" key="1">
    <citation type="submission" date="2016-10" db="EMBL/GenBank/DDBJ databases">
        <authorList>
            <person name="de Groot N.N."/>
        </authorList>
    </citation>
    <scope>NUCLEOTIDE SEQUENCE [LARGE SCALE GENOMIC DNA]</scope>
    <source>
        <strain evidence="2 3">DSM 22789</strain>
    </source>
</reference>
<dbReference type="EMBL" id="FOZZ01000017">
    <property type="protein sequence ID" value="SFT16817.1"/>
    <property type="molecule type" value="Genomic_DNA"/>
</dbReference>
<proteinExistence type="predicted"/>